<sequence length="227" mass="25759">MEKGFFADLGRMRYKPAWNFQLKLWQMRADEQIPNTLIFVEHEHVITRGKSADDKNLLYSEEELAKRGVDLHSVERGGDFTYHGPGQLVGYPIFHIKKGLAGIRPLVRNVENAVSQAMETFGITSKGSMEIPEKYPVGVWVGCEKLAAIGIAVKKWVSFHGFALNVSTDLDMFKLIIPCGLTNKVVTSMEKILGQKPGFKRVKNEVKKAFSETFEIEFEERKMEDFA</sequence>
<dbReference type="HAMAP" id="MF_00013">
    <property type="entry name" value="LipB"/>
    <property type="match status" value="1"/>
</dbReference>
<feature type="site" description="Lowers pKa of active site Cys" evidence="5 9">
    <location>
        <position position="145"/>
    </location>
</feature>
<dbReference type="PANTHER" id="PTHR10993">
    <property type="entry name" value="OCTANOYLTRANSFERASE"/>
    <property type="match status" value="1"/>
</dbReference>
<evidence type="ECO:0000256" key="5">
    <source>
        <dbReference type="HAMAP-Rule" id="MF_00013"/>
    </source>
</evidence>
<dbReference type="NCBIfam" id="TIGR00214">
    <property type="entry name" value="lipB"/>
    <property type="match status" value="1"/>
</dbReference>
<dbReference type="InterPro" id="IPR045864">
    <property type="entry name" value="aa-tRNA-synth_II/BPL/LPL"/>
</dbReference>
<comment type="caution">
    <text evidence="11">The sequence shown here is derived from an EMBL/GenBank/DDBJ whole genome shotgun (WGS) entry which is preliminary data.</text>
</comment>
<evidence type="ECO:0000259" key="10">
    <source>
        <dbReference type="PROSITE" id="PS51733"/>
    </source>
</evidence>
<evidence type="ECO:0000256" key="3">
    <source>
        <dbReference type="ARBA" id="ARBA00023315"/>
    </source>
</evidence>
<evidence type="ECO:0000256" key="2">
    <source>
        <dbReference type="ARBA" id="ARBA00022679"/>
    </source>
</evidence>
<feature type="active site" description="Acyl-thioester intermediate" evidence="5 7">
    <location>
        <position position="179"/>
    </location>
</feature>
<dbReference type="GO" id="GO:0005737">
    <property type="term" value="C:cytoplasm"/>
    <property type="evidence" value="ECO:0007669"/>
    <property type="project" value="UniProtKB-SubCell"/>
</dbReference>
<accession>A0A532V9M1</accession>
<proteinExistence type="inferred from homology"/>
<dbReference type="PIRSF" id="PIRSF016262">
    <property type="entry name" value="LPLase"/>
    <property type="match status" value="1"/>
</dbReference>
<dbReference type="InterPro" id="IPR004143">
    <property type="entry name" value="BPL_LPL_catalytic"/>
</dbReference>
<dbReference type="InterPro" id="IPR000544">
    <property type="entry name" value="Octanoyltransferase"/>
</dbReference>
<comment type="pathway">
    <text evidence="1 5 6">Protein modification; protein lipoylation via endogenous pathway; protein N(6)-(lipoyl)lysine from octanoyl-[acyl-carrier-protein]: step 1/2.</text>
</comment>
<name>A0A532V9M1_UNCT6</name>
<comment type="similarity">
    <text evidence="5 6">Belongs to the LipB family.</text>
</comment>
<evidence type="ECO:0000313" key="12">
    <source>
        <dbReference type="Proteomes" id="UP000317778"/>
    </source>
</evidence>
<dbReference type="EMBL" id="NJBO01000002">
    <property type="protein sequence ID" value="TKJ43852.1"/>
    <property type="molecule type" value="Genomic_DNA"/>
</dbReference>
<evidence type="ECO:0000313" key="11">
    <source>
        <dbReference type="EMBL" id="TKJ43852.1"/>
    </source>
</evidence>
<dbReference type="CDD" id="cd16444">
    <property type="entry name" value="LipB"/>
    <property type="match status" value="1"/>
</dbReference>
<comment type="miscellaneous">
    <text evidence="5">In the reaction, the free carboxyl group of octanoic acid is attached via an amide linkage to the epsilon-amino group of a specific lysine residue of lipoyl domains of lipoate-dependent enzymes.</text>
</comment>
<organism evidence="11 12">
    <name type="scientific">candidate division TA06 bacterium B3_TA06</name>
    <dbReference type="NCBI Taxonomy" id="2012487"/>
    <lineage>
        <taxon>Bacteria</taxon>
        <taxon>Bacteria division TA06</taxon>
    </lineage>
</organism>
<feature type="binding site" evidence="5 8">
    <location>
        <begin position="161"/>
        <end position="163"/>
    </location>
    <ligand>
        <name>substrate</name>
    </ligand>
</feature>
<dbReference type="AlphaFoldDB" id="A0A532V9M1"/>
<feature type="binding site" evidence="5 8">
    <location>
        <begin position="148"/>
        <end position="150"/>
    </location>
    <ligand>
        <name>substrate</name>
    </ligand>
</feature>
<dbReference type="PROSITE" id="PS01313">
    <property type="entry name" value="LIPB"/>
    <property type="match status" value="1"/>
</dbReference>
<keyword evidence="5" id="KW-0963">Cytoplasm</keyword>
<dbReference type="PANTHER" id="PTHR10993:SF7">
    <property type="entry name" value="LIPOYLTRANSFERASE 2, MITOCHONDRIAL-RELATED"/>
    <property type="match status" value="1"/>
</dbReference>
<dbReference type="GO" id="GO:0033819">
    <property type="term" value="F:lipoyl(octanoyl) transferase activity"/>
    <property type="evidence" value="ECO:0007669"/>
    <property type="project" value="UniProtKB-EC"/>
</dbReference>
<dbReference type="Gene3D" id="3.30.930.10">
    <property type="entry name" value="Bira Bifunctional Protein, Domain 2"/>
    <property type="match status" value="1"/>
</dbReference>
<dbReference type="SUPFAM" id="SSF55681">
    <property type="entry name" value="Class II aaRS and biotin synthetases"/>
    <property type="match status" value="1"/>
</dbReference>
<gene>
    <name evidence="5 11" type="primary">lipB</name>
    <name evidence="11" type="ORF">CEE36_01670</name>
</gene>
<dbReference type="InterPro" id="IPR020605">
    <property type="entry name" value="Octanoyltransferase_CS"/>
</dbReference>
<dbReference type="Pfam" id="PF21948">
    <property type="entry name" value="LplA-B_cat"/>
    <property type="match status" value="1"/>
</dbReference>
<keyword evidence="2 5" id="KW-0808">Transferase</keyword>
<dbReference type="GO" id="GO:0009249">
    <property type="term" value="P:protein lipoylation"/>
    <property type="evidence" value="ECO:0007669"/>
    <property type="project" value="InterPro"/>
</dbReference>
<dbReference type="EC" id="2.3.1.181" evidence="5 6"/>
<comment type="catalytic activity">
    <reaction evidence="5 6">
        <text>octanoyl-[ACP] + L-lysyl-[protein] = N(6)-octanoyl-L-lysyl-[protein] + holo-[ACP] + H(+)</text>
        <dbReference type="Rhea" id="RHEA:17665"/>
        <dbReference type="Rhea" id="RHEA-COMP:9636"/>
        <dbReference type="Rhea" id="RHEA-COMP:9685"/>
        <dbReference type="Rhea" id="RHEA-COMP:9752"/>
        <dbReference type="Rhea" id="RHEA-COMP:9928"/>
        <dbReference type="ChEBI" id="CHEBI:15378"/>
        <dbReference type="ChEBI" id="CHEBI:29969"/>
        <dbReference type="ChEBI" id="CHEBI:64479"/>
        <dbReference type="ChEBI" id="CHEBI:78463"/>
        <dbReference type="ChEBI" id="CHEBI:78809"/>
        <dbReference type="EC" id="2.3.1.181"/>
    </reaction>
</comment>
<dbReference type="PROSITE" id="PS51733">
    <property type="entry name" value="BPL_LPL_CATALYTIC"/>
    <property type="match status" value="1"/>
</dbReference>
<comment type="subcellular location">
    <subcellularLocation>
        <location evidence="5">Cytoplasm</location>
    </subcellularLocation>
</comment>
<evidence type="ECO:0000256" key="4">
    <source>
        <dbReference type="ARBA" id="ARBA00024732"/>
    </source>
</evidence>
<dbReference type="UniPathway" id="UPA00538">
    <property type="reaction ID" value="UER00592"/>
</dbReference>
<evidence type="ECO:0000256" key="8">
    <source>
        <dbReference type="PIRSR" id="PIRSR016262-2"/>
    </source>
</evidence>
<dbReference type="Proteomes" id="UP000317778">
    <property type="component" value="Unassembled WGS sequence"/>
</dbReference>
<evidence type="ECO:0000256" key="1">
    <source>
        <dbReference type="ARBA" id="ARBA00004821"/>
    </source>
</evidence>
<reference evidence="11 12" key="1">
    <citation type="submission" date="2017-06" db="EMBL/GenBank/DDBJ databases">
        <title>Novel microbial phyla capable of carbon fixation and sulfur reduction in deep-sea sediments.</title>
        <authorList>
            <person name="Huang J."/>
            <person name="Baker B."/>
            <person name="Wang Y."/>
        </authorList>
    </citation>
    <scope>NUCLEOTIDE SEQUENCE [LARGE SCALE GENOMIC DNA]</scope>
    <source>
        <strain evidence="11">B3_TA06</strain>
    </source>
</reference>
<evidence type="ECO:0000256" key="7">
    <source>
        <dbReference type="PIRSR" id="PIRSR016262-1"/>
    </source>
</evidence>
<evidence type="ECO:0000256" key="9">
    <source>
        <dbReference type="PIRSR" id="PIRSR016262-3"/>
    </source>
</evidence>
<protein>
    <recommendedName>
        <fullName evidence="5 6">Octanoyltransferase</fullName>
        <ecNumber evidence="5 6">2.3.1.181</ecNumber>
    </recommendedName>
    <alternativeName>
        <fullName evidence="5">Lipoate-protein ligase B</fullName>
    </alternativeName>
    <alternativeName>
        <fullName evidence="5">Lipoyl/octanoyl transferase</fullName>
    </alternativeName>
    <alternativeName>
        <fullName evidence="5">Octanoyl-[acyl-carrier-protein]-protein N-octanoyltransferase</fullName>
    </alternativeName>
</protein>
<feature type="domain" description="BPL/LPL catalytic" evidence="10">
    <location>
        <begin position="31"/>
        <end position="218"/>
    </location>
</feature>
<evidence type="ECO:0000256" key="6">
    <source>
        <dbReference type="PIRNR" id="PIRNR016262"/>
    </source>
</evidence>
<comment type="function">
    <text evidence="4 5 6">Catalyzes the transfer of endogenously produced octanoic acid from octanoyl-acyl-carrier-protein onto the lipoyl domains of lipoate-dependent enzymes. Lipoyl-ACP can also act as a substrate although octanoyl-ACP is likely to be the physiological substrate.</text>
</comment>
<feature type="binding site" evidence="5 8">
    <location>
        <begin position="76"/>
        <end position="83"/>
    </location>
    <ligand>
        <name>substrate</name>
    </ligand>
</feature>
<keyword evidence="3 5" id="KW-0012">Acyltransferase</keyword>